<dbReference type="RefSeq" id="WP_055053907.1">
    <property type="nucleotide sequence ID" value="NZ_CAXUGI010000005.1"/>
</dbReference>
<gene>
    <name evidence="1" type="ORF">ERS852395_02708</name>
</gene>
<proteinExistence type="predicted"/>
<sequence length="232" mass="27344">MKKVINGCIYAIDLGGTEEYEFKGVHPAMVVRMLKEEKMYYVVPLTTYTKERWEKCKRQGFGCRIVSTNSIARVDKINIVTEKQIHSRYYNSEKLVCAEPAEIEKVILRVEEYFKLSNQKGLNEYKKFYSEKKVFENKMYQFWIDNKFDDVYYNVKIEKGSIELELGKDEIRNLTFNDIVQVLSELLDASKLHFEKKGNQSIIICFNVDHKIALTFQEKYDKFKSQKGSVEA</sequence>
<organism evidence="1 2">
    <name type="scientific">Blautia obeum</name>
    <dbReference type="NCBI Taxonomy" id="40520"/>
    <lineage>
        <taxon>Bacteria</taxon>
        <taxon>Bacillati</taxon>
        <taxon>Bacillota</taxon>
        <taxon>Clostridia</taxon>
        <taxon>Lachnospirales</taxon>
        <taxon>Lachnospiraceae</taxon>
        <taxon>Blautia</taxon>
    </lineage>
</organism>
<name>A0A174E912_9FIRM</name>
<dbReference type="InterPro" id="IPR011067">
    <property type="entry name" value="Plasmid_toxin/cell-grow_inhib"/>
</dbReference>
<dbReference type="Gene3D" id="2.30.30.110">
    <property type="match status" value="1"/>
</dbReference>
<dbReference type="SUPFAM" id="SSF50118">
    <property type="entry name" value="Cell growth inhibitor/plasmid maintenance toxic component"/>
    <property type="match status" value="1"/>
</dbReference>
<accession>A0A174E912</accession>
<dbReference type="AlphaFoldDB" id="A0A174E912"/>
<evidence type="ECO:0000313" key="1">
    <source>
        <dbReference type="EMBL" id="CUO32959.1"/>
    </source>
</evidence>
<evidence type="ECO:0000313" key="2">
    <source>
        <dbReference type="Proteomes" id="UP000095447"/>
    </source>
</evidence>
<dbReference type="EMBL" id="CYZA01000017">
    <property type="protein sequence ID" value="CUO32959.1"/>
    <property type="molecule type" value="Genomic_DNA"/>
</dbReference>
<reference evidence="1 2" key="1">
    <citation type="submission" date="2015-09" db="EMBL/GenBank/DDBJ databases">
        <authorList>
            <consortium name="Pathogen Informatics"/>
        </authorList>
    </citation>
    <scope>NUCLEOTIDE SEQUENCE [LARGE SCALE GENOMIC DNA]</scope>
    <source>
        <strain evidence="1 2">2789STDY5608838</strain>
    </source>
</reference>
<protein>
    <submittedName>
        <fullName evidence="1">PemK-like protein</fullName>
    </submittedName>
</protein>
<dbReference type="Proteomes" id="UP000095447">
    <property type="component" value="Unassembled WGS sequence"/>
</dbReference>